<dbReference type="PANTHER" id="PTHR43806">
    <property type="entry name" value="PEPTIDASE S8"/>
    <property type="match status" value="1"/>
</dbReference>
<dbReference type="OrthoDB" id="9798386at2"/>
<comment type="caution">
    <text evidence="8">The sequence shown here is derived from an EMBL/GenBank/DDBJ whole genome shotgun (WGS) entry which is preliminary data.</text>
</comment>
<dbReference type="Proteomes" id="UP000318102">
    <property type="component" value="Unassembled WGS sequence"/>
</dbReference>
<dbReference type="InterPro" id="IPR050131">
    <property type="entry name" value="Peptidase_S8_subtilisin-like"/>
</dbReference>
<feature type="active site" description="Charge relay system" evidence="5">
    <location>
        <position position="260"/>
    </location>
</feature>
<accession>A0A559J2H4</accession>
<feature type="domain" description="Peptidase S8/S53" evidence="7">
    <location>
        <begin position="66"/>
        <end position="313"/>
    </location>
</feature>
<evidence type="ECO:0000256" key="5">
    <source>
        <dbReference type="PROSITE-ProRule" id="PRU01240"/>
    </source>
</evidence>
<dbReference type="AlphaFoldDB" id="A0A559J2H4"/>
<feature type="active site" description="Charge relay system" evidence="5">
    <location>
        <position position="75"/>
    </location>
</feature>
<keyword evidence="3 5" id="KW-0378">Hydrolase</keyword>
<dbReference type="InterPro" id="IPR022398">
    <property type="entry name" value="Peptidase_S8_His-AS"/>
</dbReference>
<dbReference type="InterPro" id="IPR015500">
    <property type="entry name" value="Peptidase_S8_subtilisin-rel"/>
</dbReference>
<keyword evidence="4 5" id="KW-0720">Serine protease</keyword>
<evidence type="ECO:0000256" key="2">
    <source>
        <dbReference type="ARBA" id="ARBA00022670"/>
    </source>
</evidence>
<dbReference type="PROSITE" id="PS51892">
    <property type="entry name" value="SUBTILASE"/>
    <property type="match status" value="1"/>
</dbReference>
<keyword evidence="9" id="KW-1185">Reference proteome</keyword>
<reference evidence="8 9" key="1">
    <citation type="submission" date="2019-07" db="EMBL/GenBank/DDBJ databases">
        <authorList>
            <person name="Kim J."/>
        </authorList>
    </citation>
    <scope>NUCLEOTIDE SEQUENCE [LARGE SCALE GENOMIC DNA]</scope>
    <source>
        <strain evidence="8 9">N4</strain>
    </source>
</reference>
<dbReference type="InterPro" id="IPR023827">
    <property type="entry name" value="Peptidase_S8_Asp-AS"/>
</dbReference>
<organism evidence="8 9">
    <name type="scientific">Paenibacillus agilis</name>
    <dbReference type="NCBI Taxonomy" id="3020863"/>
    <lineage>
        <taxon>Bacteria</taxon>
        <taxon>Bacillati</taxon>
        <taxon>Bacillota</taxon>
        <taxon>Bacilli</taxon>
        <taxon>Bacillales</taxon>
        <taxon>Paenibacillaceae</taxon>
        <taxon>Paenibacillus</taxon>
    </lineage>
</organism>
<dbReference type="GO" id="GO:0006508">
    <property type="term" value="P:proteolysis"/>
    <property type="evidence" value="ECO:0007669"/>
    <property type="project" value="UniProtKB-KW"/>
</dbReference>
<dbReference type="SUPFAM" id="SSF52743">
    <property type="entry name" value="Subtilisin-like"/>
    <property type="match status" value="1"/>
</dbReference>
<dbReference type="PRINTS" id="PR00723">
    <property type="entry name" value="SUBTILISIN"/>
</dbReference>
<evidence type="ECO:0000256" key="4">
    <source>
        <dbReference type="ARBA" id="ARBA00022825"/>
    </source>
</evidence>
<dbReference type="Gene3D" id="3.40.50.200">
    <property type="entry name" value="Peptidase S8/S53 domain"/>
    <property type="match status" value="1"/>
</dbReference>
<dbReference type="InterPro" id="IPR036852">
    <property type="entry name" value="Peptidase_S8/S53_dom_sf"/>
</dbReference>
<evidence type="ECO:0000256" key="3">
    <source>
        <dbReference type="ARBA" id="ARBA00022801"/>
    </source>
</evidence>
<dbReference type="PANTHER" id="PTHR43806:SF11">
    <property type="entry name" value="CEREVISIN-RELATED"/>
    <property type="match status" value="1"/>
</dbReference>
<dbReference type="PROSITE" id="PS00137">
    <property type="entry name" value="SUBTILASE_HIS"/>
    <property type="match status" value="1"/>
</dbReference>
<evidence type="ECO:0000259" key="7">
    <source>
        <dbReference type="Pfam" id="PF00082"/>
    </source>
</evidence>
<evidence type="ECO:0000256" key="1">
    <source>
        <dbReference type="ARBA" id="ARBA00011073"/>
    </source>
</evidence>
<dbReference type="EMBL" id="VNJK01000001">
    <property type="protein sequence ID" value="TVX94061.1"/>
    <property type="molecule type" value="Genomic_DNA"/>
</dbReference>
<dbReference type="Pfam" id="PF00082">
    <property type="entry name" value="Peptidase_S8"/>
    <property type="match status" value="1"/>
</dbReference>
<protein>
    <submittedName>
        <fullName evidence="8">S8 family serine peptidase</fullName>
    </submittedName>
</protein>
<gene>
    <name evidence="8" type="ORF">FPZ44_13950</name>
</gene>
<proteinExistence type="inferred from homology"/>
<dbReference type="GO" id="GO:0004252">
    <property type="term" value="F:serine-type endopeptidase activity"/>
    <property type="evidence" value="ECO:0007669"/>
    <property type="project" value="UniProtKB-UniRule"/>
</dbReference>
<feature type="active site" description="Charge relay system" evidence="5">
    <location>
        <position position="108"/>
    </location>
</feature>
<comment type="similarity">
    <text evidence="1 5">Belongs to the peptidase S8 family.</text>
</comment>
<dbReference type="RefSeq" id="WP_144991140.1">
    <property type="nucleotide sequence ID" value="NZ_VNJK01000001.1"/>
</dbReference>
<keyword evidence="6" id="KW-1133">Transmembrane helix</keyword>
<feature type="transmembrane region" description="Helical" evidence="6">
    <location>
        <begin position="9"/>
        <end position="30"/>
    </location>
</feature>
<keyword evidence="2 5" id="KW-0645">Protease</keyword>
<evidence type="ECO:0000313" key="8">
    <source>
        <dbReference type="EMBL" id="TVX94061.1"/>
    </source>
</evidence>
<name>A0A559J2H4_9BACL</name>
<sequence length="318" mass="34319">MKVITRRKILTISTVLIVIFLLATTLYSYYFNNSVSVPTNINEKQTIPWAINKMNVRELWNEGLTGKGIKVAIMDSGVDASHPDLIDNMNSGINIIDPTTPPTDYTGHGTFIAGIIGASNNHFGLVGVAPDVELYPVKVLDELGEGDILHIEKGIDWCIENGIQIINMSFAINNNKPQLHEAINRALSKGIIIISSASNSYGETAGYPASYNQVFSVNAVDRNLDISELASLGKIDFSAPGVDILSTHLHGGYGVISGNSYAAPQITGFIALLLQDPAKFGVTDLTHDQIKNVLSNYSTDLGIKGYDSLFGAGFVNFN</sequence>
<dbReference type="PROSITE" id="PS00136">
    <property type="entry name" value="SUBTILASE_ASP"/>
    <property type="match status" value="1"/>
</dbReference>
<keyword evidence="6" id="KW-0472">Membrane</keyword>
<dbReference type="InterPro" id="IPR000209">
    <property type="entry name" value="Peptidase_S8/S53_dom"/>
</dbReference>
<evidence type="ECO:0000256" key="6">
    <source>
        <dbReference type="SAM" id="Phobius"/>
    </source>
</evidence>
<evidence type="ECO:0000313" key="9">
    <source>
        <dbReference type="Proteomes" id="UP000318102"/>
    </source>
</evidence>
<keyword evidence="6" id="KW-0812">Transmembrane</keyword>